<reference evidence="2" key="1">
    <citation type="submission" date="2023-03" db="EMBL/GenBank/DDBJ databases">
        <title>Massive genome expansion in bonnet fungi (Mycena s.s.) driven by repeated elements and novel gene families across ecological guilds.</title>
        <authorList>
            <consortium name="Lawrence Berkeley National Laboratory"/>
            <person name="Harder C.B."/>
            <person name="Miyauchi S."/>
            <person name="Viragh M."/>
            <person name="Kuo A."/>
            <person name="Thoen E."/>
            <person name="Andreopoulos B."/>
            <person name="Lu D."/>
            <person name="Skrede I."/>
            <person name="Drula E."/>
            <person name="Henrissat B."/>
            <person name="Morin E."/>
            <person name="Kohler A."/>
            <person name="Barry K."/>
            <person name="LaButti K."/>
            <person name="Morin E."/>
            <person name="Salamov A."/>
            <person name="Lipzen A."/>
            <person name="Mereny Z."/>
            <person name="Hegedus B."/>
            <person name="Baldrian P."/>
            <person name="Stursova M."/>
            <person name="Weitz H."/>
            <person name="Taylor A."/>
            <person name="Grigoriev I.V."/>
            <person name="Nagy L.G."/>
            <person name="Martin F."/>
            <person name="Kauserud H."/>
        </authorList>
    </citation>
    <scope>NUCLEOTIDE SEQUENCE</scope>
    <source>
        <strain evidence="2">CBHHK182m</strain>
    </source>
</reference>
<dbReference type="Proteomes" id="UP001215598">
    <property type="component" value="Unassembled WGS sequence"/>
</dbReference>
<dbReference type="EMBL" id="JARKIB010000045">
    <property type="protein sequence ID" value="KAJ7757100.1"/>
    <property type="molecule type" value="Genomic_DNA"/>
</dbReference>
<name>A0AAD7J764_9AGAR</name>
<proteinExistence type="predicted"/>
<evidence type="ECO:0000256" key="1">
    <source>
        <dbReference type="SAM" id="MobiDB-lite"/>
    </source>
</evidence>
<feature type="region of interest" description="Disordered" evidence="1">
    <location>
        <begin position="166"/>
        <end position="195"/>
    </location>
</feature>
<feature type="compositionally biased region" description="Polar residues" evidence="1">
    <location>
        <begin position="11"/>
        <end position="21"/>
    </location>
</feature>
<protein>
    <submittedName>
        <fullName evidence="2">Uncharacterized protein</fullName>
    </submittedName>
</protein>
<comment type="caution">
    <text evidence="2">The sequence shown here is derived from an EMBL/GenBank/DDBJ whole genome shotgun (WGS) entry which is preliminary data.</text>
</comment>
<evidence type="ECO:0000313" key="3">
    <source>
        <dbReference type="Proteomes" id="UP001215598"/>
    </source>
</evidence>
<accession>A0AAD7J764</accession>
<feature type="region of interest" description="Disordered" evidence="1">
    <location>
        <begin position="1"/>
        <end position="21"/>
    </location>
</feature>
<keyword evidence="3" id="KW-1185">Reference proteome</keyword>
<evidence type="ECO:0000313" key="2">
    <source>
        <dbReference type="EMBL" id="KAJ7757100.1"/>
    </source>
</evidence>
<gene>
    <name evidence="2" type="ORF">B0H16DRAFT_1689772</name>
</gene>
<dbReference type="AlphaFoldDB" id="A0AAD7J764"/>
<sequence length="406" mass="44622">MTSKRVLAPIQSRTTQNNTNTPLKIKTSRSLRWNLPVSESANLWRAEEDATLCYAPRSSESDLTACASAASPSGFKTKNFSLPSSLELFLPYLPEIPDLYEDQQPQQGAEPVIDIPALHTPVLDTPQSDYHSLADYHPTSLCCQDILLELGVAQCSDSTAPAHVSPATFSSCKHQEPPHTAGAPSQGRPRMAEPRRRSYSFDLVDRRAGELPYVIPFDIGLGYGLGSPFSPSPISFPCNPDLKDVRIQPAELAPFASPALSVTAHSNLYLSPSPPGLRRYEALSVWRPKAPSPPPCPESMSDWDDVRSLEQPFPSTASLWILDPPPPPAMSQSASWPAARKAQQVQRGSEVWSLEEQITIAVLQAMDSRDMSAGSRLCSAREFVAWSGKGKVRRLLRRLLRQEGVW</sequence>
<organism evidence="2 3">
    <name type="scientific">Mycena metata</name>
    <dbReference type="NCBI Taxonomy" id="1033252"/>
    <lineage>
        <taxon>Eukaryota</taxon>
        <taxon>Fungi</taxon>
        <taxon>Dikarya</taxon>
        <taxon>Basidiomycota</taxon>
        <taxon>Agaricomycotina</taxon>
        <taxon>Agaricomycetes</taxon>
        <taxon>Agaricomycetidae</taxon>
        <taxon>Agaricales</taxon>
        <taxon>Marasmiineae</taxon>
        <taxon>Mycenaceae</taxon>
        <taxon>Mycena</taxon>
    </lineage>
</organism>